<proteinExistence type="predicted"/>
<protein>
    <submittedName>
        <fullName evidence="2">Uncharacterized protein</fullName>
    </submittedName>
</protein>
<feature type="compositionally biased region" description="Basic and acidic residues" evidence="1">
    <location>
        <begin position="154"/>
        <end position="164"/>
    </location>
</feature>
<reference evidence="2" key="1">
    <citation type="journal article" date="2020" name="bioRxiv">
        <title>Hybrid origin of Populus tomentosa Carr. identified through genome sequencing and phylogenomic analysis.</title>
        <authorList>
            <person name="An X."/>
            <person name="Gao K."/>
            <person name="Chen Z."/>
            <person name="Li J."/>
            <person name="Yang X."/>
            <person name="Yang X."/>
            <person name="Zhou J."/>
            <person name="Guo T."/>
            <person name="Zhao T."/>
            <person name="Huang S."/>
            <person name="Miao D."/>
            <person name="Khan W.U."/>
            <person name="Rao P."/>
            <person name="Ye M."/>
            <person name="Lei B."/>
            <person name="Liao W."/>
            <person name="Wang J."/>
            <person name="Ji L."/>
            <person name="Li Y."/>
            <person name="Guo B."/>
            <person name="Mustafa N.S."/>
            <person name="Li S."/>
            <person name="Yun Q."/>
            <person name="Keller S.R."/>
            <person name="Mao J."/>
            <person name="Zhang R."/>
            <person name="Strauss S.H."/>
        </authorList>
    </citation>
    <scope>NUCLEOTIDE SEQUENCE</scope>
    <source>
        <strain evidence="2">GM15</strain>
        <tissue evidence="2">Leaf</tissue>
    </source>
</reference>
<dbReference type="PANTHER" id="PTHR36030:SF1">
    <property type="entry name" value="CALMODULIN-BINDING DOMAIN-CONTAINING PROTEIN"/>
    <property type="match status" value="1"/>
</dbReference>
<dbReference type="Proteomes" id="UP000886885">
    <property type="component" value="Chromosome 15D"/>
</dbReference>
<dbReference type="PANTHER" id="PTHR36030">
    <property type="entry name" value="CALMODULIN-BINDING DOMAIN-CONTAINING PROTEIN"/>
    <property type="match status" value="1"/>
</dbReference>
<organism evidence="2 3">
    <name type="scientific">Populus tomentosa</name>
    <name type="common">Chinese white poplar</name>
    <dbReference type="NCBI Taxonomy" id="118781"/>
    <lineage>
        <taxon>Eukaryota</taxon>
        <taxon>Viridiplantae</taxon>
        <taxon>Streptophyta</taxon>
        <taxon>Embryophyta</taxon>
        <taxon>Tracheophyta</taxon>
        <taxon>Spermatophyta</taxon>
        <taxon>Magnoliopsida</taxon>
        <taxon>eudicotyledons</taxon>
        <taxon>Gunneridae</taxon>
        <taxon>Pentapetalae</taxon>
        <taxon>rosids</taxon>
        <taxon>fabids</taxon>
        <taxon>Malpighiales</taxon>
        <taxon>Salicaceae</taxon>
        <taxon>Saliceae</taxon>
        <taxon>Populus</taxon>
    </lineage>
</organism>
<accession>A0A8X8C9P0</accession>
<evidence type="ECO:0000256" key="1">
    <source>
        <dbReference type="SAM" id="MobiDB-lite"/>
    </source>
</evidence>
<name>A0A8X8C9P0_POPTO</name>
<sequence>MHSLSSDGDQTVVIDPVITMSTDFLTACECTSRESNPGLYRGRHHLDSVATKRYFLIDHYPFETSCTKSCTAINTSSTSDPGFTPQKHTYILQKEERRAVFESMEANYKQRGRFTGSVKLVMSLHQASNPSSSTVHYDSSVDPSSSSSVASVRRQNDGNLDHPRNIYNGQDEFLTGDESIDARAATYISSVRQRFRL</sequence>
<comment type="caution">
    <text evidence="2">The sequence shown here is derived from an EMBL/GenBank/DDBJ whole genome shotgun (WGS) entry which is preliminary data.</text>
</comment>
<keyword evidence="3" id="KW-1185">Reference proteome</keyword>
<evidence type="ECO:0000313" key="3">
    <source>
        <dbReference type="Proteomes" id="UP000886885"/>
    </source>
</evidence>
<dbReference type="OrthoDB" id="911847at2759"/>
<dbReference type="AlphaFoldDB" id="A0A8X8C9P0"/>
<feature type="region of interest" description="Disordered" evidence="1">
    <location>
        <begin position="129"/>
        <end position="167"/>
    </location>
</feature>
<dbReference type="EMBL" id="JAAWWB010000030">
    <property type="protein sequence ID" value="KAG6746182.1"/>
    <property type="molecule type" value="Genomic_DNA"/>
</dbReference>
<evidence type="ECO:0000313" key="2">
    <source>
        <dbReference type="EMBL" id="KAG6746182.1"/>
    </source>
</evidence>
<gene>
    <name evidence="2" type="ORF">POTOM_050701</name>
</gene>
<feature type="compositionally biased region" description="Low complexity" evidence="1">
    <location>
        <begin position="140"/>
        <end position="152"/>
    </location>
</feature>